<keyword evidence="3" id="KW-1185">Reference proteome</keyword>
<feature type="region of interest" description="Disordered" evidence="1">
    <location>
        <begin position="215"/>
        <end position="265"/>
    </location>
</feature>
<name>A0ABV3BSR8_9ACTN</name>
<dbReference type="Gene3D" id="1.10.530.10">
    <property type="match status" value="1"/>
</dbReference>
<proteinExistence type="predicted"/>
<evidence type="ECO:0008006" key="4">
    <source>
        <dbReference type="Google" id="ProtNLM"/>
    </source>
</evidence>
<reference evidence="2 3" key="1">
    <citation type="submission" date="2024-06" db="EMBL/GenBank/DDBJ databases">
        <title>The Natural Products Discovery Center: Release of the First 8490 Sequenced Strains for Exploring Actinobacteria Biosynthetic Diversity.</title>
        <authorList>
            <person name="Kalkreuter E."/>
            <person name="Kautsar S.A."/>
            <person name="Yang D."/>
            <person name="Bader C.D."/>
            <person name="Teijaro C.N."/>
            <person name="Fluegel L."/>
            <person name="Davis C.M."/>
            <person name="Simpson J.R."/>
            <person name="Lauterbach L."/>
            <person name="Steele A.D."/>
            <person name="Gui C."/>
            <person name="Meng S."/>
            <person name="Li G."/>
            <person name="Viehrig K."/>
            <person name="Ye F."/>
            <person name="Su P."/>
            <person name="Kiefer A.F."/>
            <person name="Nichols A."/>
            <person name="Cepeda A.J."/>
            <person name="Yan W."/>
            <person name="Fan B."/>
            <person name="Jiang Y."/>
            <person name="Adhikari A."/>
            <person name="Zheng C.-J."/>
            <person name="Schuster L."/>
            <person name="Cowan T.M."/>
            <person name="Smanski M.J."/>
            <person name="Chevrette M.G."/>
            <person name="De Carvalho L.P.S."/>
            <person name="Shen B."/>
        </authorList>
    </citation>
    <scope>NUCLEOTIDE SEQUENCE [LARGE SCALE GENOMIC DNA]</scope>
    <source>
        <strain evidence="2 3">NPDC046838</strain>
    </source>
</reference>
<comment type="caution">
    <text evidence="2">The sequence shown here is derived from an EMBL/GenBank/DDBJ whole genome shotgun (WGS) entry which is preliminary data.</text>
</comment>
<feature type="compositionally biased region" description="Low complexity" evidence="1">
    <location>
        <begin position="235"/>
        <end position="265"/>
    </location>
</feature>
<feature type="compositionally biased region" description="Basic and acidic residues" evidence="1">
    <location>
        <begin position="121"/>
        <end position="131"/>
    </location>
</feature>
<feature type="compositionally biased region" description="Pro residues" evidence="1">
    <location>
        <begin position="176"/>
        <end position="185"/>
    </location>
</feature>
<dbReference type="EMBL" id="JBEYXV010000011">
    <property type="protein sequence ID" value="MEU6823490.1"/>
    <property type="molecule type" value="Genomic_DNA"/>
</dbReference>
<dbReference type="RefSeq" id="WP_359352048.1">
    <property type="nucleotide sequence ID" value="NZ_JBEYXV010000011.1"/>
</dbReference>
<accession>A0ABV3BSR8</accession>
<dbReference type="InterPro" id="IPR043426">
    <property type="entry name" value="MltB-like"/>
</dbReference>
<dbReference type="PANTHER" id="PTHR30163:SF8">
    <property type="entry name" value="LYTIC MUREIN TRANSGLYCOSYLASE"/>
    <property type="match status" value="1"/>
</dbReference>
<evidence type="ECO:0000313" key="2">
    <source>
        <dbReference type="EMBL" id="MEU6823490.1"/>
    </source>
</evidence>
<protein>
    <recommendedName>
        <fullName evidence="4">Transglycosylase SLT domain-containing protein</fullName>
    </recommendedName>
</protein>
<dbReference type="InterPro" id="IPR023346">
    <property type="entry name" value="Lysozyme-like_dom_sf"/>
</dbReference>
<feature type="region of interest" description="Disordered" evidence="1">
    <location>
        <begin position="104"/>
        <end position="191"/>
    </location>
</feature>
<feature type="compositionally biased region" description="Polar residues" evidence="1">
    <location>
        <begin position="144"/>
        <end position="157"/>
    </location>
</feature>
<sequence>MDGKDFALIHDTDSGQWDGDGEFDRAVEPLQFIPSTWKTWGADGNADGRRDPNNIHDAALAAGLYLCSGDRDLSDAKKLDRAVLSYNNSRRYVNTVLAWMRQYQQHTHRPTGAEASDDPGDTQRAHKESGRQHRARGHRAAPNTLPSAPTSRGTTATPGLRKPQSAMPHKHAAKPNPKPTTPTRPAPVDRLSVIGPTDLTATADEDFPELARTLAHRTDNPAPSPCMLLSSNTHQPRPSSQRGSPPGRPTSSRSSATPLSQQRQA</sequence>
<evidence type="ECO:0000313" key="3">
    <source>
        <dbReference type="Proteomes" id="UP001551176"/>
    </source>
</evidence>
<gene>
    <name evidence="2" type="ORF">ABZ921_22880</name>
</gene>
<evidence type="ECO:0000256" key="1">
    <source>
        <dbReference type="SAM" id="MobiDB-lite"/>
    </source>
</evidence>
<dbReference type="CDD" id="cd13399">
    <property type="entry name" value="Slt35-like"/>
    <property type="match status" value="1"/>
</dbReference>
<dbReference type="Proteomes" id="UP001551176">
    <property type="component" value="Unassembled WGS sequence"/>
</dbReference>
<organism evidence="2 3">
    <name type="scientific">Streptomyces atriruber</name>
    <dbReference type="NCBI Taxonomy" id="545121"/>
    <lineage>
        <taxon>Bacteria</taxon>
        <taxon>Bacillati</taxon>
        <taxon>Actinomycetota</taxon>
        <taxon>Actinomycetes</taxon>
        <taxon>Kitasatosporales</taxon>
        <taxon>Streptomycetaceae</taxon>
        <taxon>Streptomyces</taxon>
    </lineage>
</organism>
<dbReference type="PANTHER" id="PTHR30163">
    <property type="entry name" value="MEMBRANE-BOUND LYTIC MUREIN TRANSGLYCOSYLASE B"/>
    <property type="match status" value="1"/>
</dbReference>
<dbReference type="SUPFAM" id="SSF53955">
    <property type="entry name" value="Lysozyme-like"/>
    <property type="match status" value="1"/>
</dbReference>